<reference evidence="3 4" key="1">
    <citation type="journal article" date="2024" name="BMC Genomics">
        <title>De novo assembly and annotation of Popillia japonica's genome with initial clues to its potential as an invasive pest.</title>
        <authorList>
            <person name="Cucini C."/>
            <person name="Boschi S."/>
            <person name="Funari R."/>
            <person name="Cardaioli E."/>
            <person name="Iannotti N."/>
            <person name="Marturano G."/>
            <person name="Paoli F."/>
            <person name="Bruttini M."/>
            <person name="Carapelli A."/>
            <person name="Frati F."/>
            <person name="Nardi F."/>
        </authorList>
    </citation>
    <scope>NUCLEOTIDE SEQUENCE [LARGE SCALE GENOMIC DNA]</scope>
    <source>
        <strain evidence="3">DMR45628</strain>
    </source>
</reference>
<name>A0AAW1JX77_POPJA</name>
<keyword evidence="4" id="KW-1185">Reference proteome</keyword>
<gene>
    <name evidence="3" type="ORF">QE152_g26774</name>
</gene>
<keyword evidence="2" id="KW-1133">Transmembrane helix</keyword>
<keyword evidence="2" id="KW-0812">Transmembrane</keyword>
<evidence type="ECO:0000256" key="1">
    <source>
        <dbReference type="SAM" id="MobiDB-lite"/>
    </source>
</evidence>
<sequence length="88" mass="10539">MCAKHVKYNYEQLYEILMNSDEENEDFDSEIGPEHSDDSSSSSNGSDIEKKVDQQYRKNKRLKFDDYCYSYILQIIISIRMTNFLKYE</sequence>
<proteinExistence type="predicted"/>
<keyword evidence="2" id="KW-0472">Membrane</keyword>
<evidence type="ECO:0000313" key="3">
    <source>
        <dbReference type="EMBL" id="KAK9709182.1"/>
    </source>
</evidence>
<protein>
    <submittedName>
        <fullName evidence="3">Uncharacterized protein</fullName>
    </submittedName>
</protein>
<feature type="region of interest" description="Disordered" evidence="1">
    <location>
        <begin position="23"/>
        <end position="52"/>
    </location>
</feature>
<evidence type="ECO:0000256" key="2">
    <source>
        <dbReference type="SAM" id="Phobius"/>
    </source>
</evidence>
<organism evidence="3 4">
    <name type="scientific">Popillia japonica</name>
    <name type="common">Japanese beetle</name>
    <dbReference type="NCBI Taxonomy" id="7064"/>
    <lineage>
        <taxon>Eukaryota</taxon>
        <taxon>Metazoa</taxon>
        <taxon>Ecdysozoa</taxon>
        <taxon>Arthropoda</taxon>
        <taxon>Hexapoda</taxon>
        <taxon>Insecta</taxon>
        <taxon>Pterygota</taxon>
        <taxon>Neoptera</taxon>
        <taxon>Endopterygota</taxon>
        <taxon>Coleoptera</taxon>
        <taxon>Polyphaga</taxon>
        <taxon>Scarabaeiformia</taxon>
        <taxon>Scarabaeidae</taxon>
        <taxon>Rutelinae</taxon>
        <taxon>Popillia</taxon>
    </lineage>
</organism>
<dbReference type="EMBL" id="JASPKY010000315">
    <property type="protein sequence ID" value="KAK9709182.1"/>
    <property type="molecule type" value="Genomic_DNA"/>
</dbReference>
<accession>A0AAW1JX77</accession>
<dbReference type="AlphaFoldDB" id="A0AAW1JX77"/>
<feature type="transmembrane region" description="Helical" evidence="2">
    <location>
        <begin position="67"/>
        <end position="85"/>
    </location>
</feature>
<dbReference type="Proteomes" id="UP001458880">
    <property type="component" value="Unassembled WGS sequence"/>
</dbReference>
<comment type="caution">
    <text evidence="3">The sequence shown here is derived from an EMBL/GenBank/DDBJ whole genome shotgun (WGS) entry which is preliminary data.</text>
</comment>
<evidence type="ECO:0000313" key="4">
    <source>
        <dbReference type="Proteomes" id="UP001458880"/>
    </source>
</evidence>